<dbReference type="GO" id="GO:0004321">
    <property type="term" value="F:fatty-acyl-CoA synthase activity"/>
    <property type="evidence" value="ECO:0007669"/>
    <property type="project" value="TreeGrafter"/>
</dbReference>
<dbReference type="Gene3D" id="3.30.300.30">
    <property type="match status" value="1"/>
</dbReference>
<dbReference type="GO" id="GO:0031956">
    <property type="term" value="F:medium-chain fatty acid-CoA ligase activity"/>
    <property type="evidence" value="ECO:0007669"/>
    <property type="project" value="UniProtKB-EC"/>
</dbReference>
<evidence type="ECO:0000259" key="8">
    <source>
        <dbReference type="Pfam" id="PF13193"/>
    </source>
</evidence>
<feature type="domain" description="AMP-binding enzyme C-terminal" evidence="8">
    <location>
        <begin position="459"/>
        <end position="543"/>
    </location>
</feature>
<evidence type="ECO:0000256" key="1">
    <source>
        <dbReference type="ARBA" id="ARBA00006432"/>
    </source>
</evidence>
<evidence type="ECO:0000256" key="3">
    <source>
        <dbReference type="ARBA" id="ARBA00022741"/>
    </source>
</evidence>
<comment type="catalytic activity">
    <reaction evidence="6">
        <text>a medium-chain fatty acid + ATP + CoA = a medium-chain fatty acyl-CoA + AMP + diphosphate</text>
        <dbReference type="Rhea" id="RHEA:48340"/>
        <dbReference type="ChEBI" id="CHEBI:30616"/>
        <dbReference type="ChEBI" id="CHEBI:33019"/>
        <dbReference type="ChEBI" id="CHEBI:57287"/>
        <dbReference type="ChEBI" id="CHEBI:59558"/>
        <dbReference type="ChEBI" id="CHEBI:90546"/>
        <dbReference type="ChEBI" id="CHEBI:456215"/>
        <dbReference type="EC" id="6.2.1.2"/>
    </reaction>
    <physiologicalReaction direction="left-to-right" evidence="6">
        <dbReference type="Rhea" id="RHEA:48341"/>
    </physiologicalReaction>
</comment>
<keyword evidence="3" id="KW-0547">Nucleotide-binding</keyword>
<comment type="caution">
    <text evidence="9">The sequence shown here is derived from an EMBL/GenBank/DDBJ whole genome shotgun (WGS) entry which is preliminary data.</text>
</comment>
<dbReference type="InterPro" id="IPR000873">
    <property type="entry name" value="AMP-dep_synth/lig_dom"/>
</dbReference>
<evidence type="ECO:0000259" key="7">
    <source>
        <dbReference type="Pfam" id="PF00501"/>
    </source>
</evidence>
<name>A0AB34K9I8_9PEZI</name>
<dbReference type="GO" id="GO:0005524">
    <property type="term" value="F:ATP binding"/>
    <property type="evidence" value="ECO:0007669"/>
    <property type="project" value="UniProtKB-KW"/>
</dbReference>
<dbReference type="FunFam" id="3.30.300.30:FF:000005">
    <property type="entry name" value="Acyl-coenzyme A synthetase ACSM5, mitochondrial"/>
    <property type="match status" value="1"/>
</dbReference>
<dbReference type="Pfam" id="PF00501">
    <property type="entry name" value="AMP-binding"/>
    <property type="match status" value="1"/>
</dbReference>
<dbReference type="Proteomes" id="UP000803884">
    <property type="component" value="Unassembled WGS sequence"/>
</dbReference>
<evidence type="ECO:0000256" key="6">
    <source>
        <dbReference type="ARBA" id="ARBA00048477"/>
    </source>
</evidence>
<dbReference type="InterPro" id="IPR045851">
    <property type="entry name" value="AMP-bd_C_sf"/>
</dbReference>
<keyword evidence="10" id="KW-1185">Reference proteome</keyword>
<organism evidence="9 10">
    <name type="scientific">Cladosporium halotolerans</name>
    <dbReference type="NCBI Taxonomy" id="1052096"/>
    <lineage>
        <taxon>Eukaryota</taxon>
        <taxon>Fungi</taxon>
        <taxon>Dikarya</taxon>
        <taxon>Ascomycota</taxon>
        <taxon>Pezizomycotina</taxon>
        <taxon>Dothideomycetes</taxon>
        <taxon>Dothideomycetidae</taxon>
        <taxon>Cladosporiales</taxon>
        <taxon>Cladosporiaceae</taxon>
        <taxon>Cladosporium</taxon>
    </lineage>
</organism>
<dbReference type="InterPro" id="IPR051087">
    <property type="entry name" value="Mitochondrial_ACSM"/>
</dbReference>
<proteinExistence type="inferred from homology"/>
<dbReference type="GO" id="GO:0006633">
    <property type="term" value="P:fatty acid biosynthetic process"/>
    <property type="evidence" value="ECO:0007669"/>
    <property type="project" value="TreeGrafter"/>
</dbReference>
<dbReference type="SUPFAM" id="SSF56801">
    <property type="entry name" value="Acetyl-CoA synthetase-like"/>
    <property type="match status" value="1"/>
</dbReference>
<comment type="similarity">
    <text evidence="1">Belongs to the ATP-dependent AMP-binding enzyme family.</text>
</comment>
<evidence type="ECO:0000313" key="10">
    <source>
        <dbReference type="Proteomes" id="UP000803884"/>
    </source>
</evidence>
<dbReference type="InterPro" id="IPR042099">
    <property type="entry name" value="ANL_N_sf"/>
</dbReference>
<dbReference type="PANTHER" id="PTHR43605:SF10">
    <property type="entry name" value="ACYL-COA SYNTHETASE MEDIUM CHAIN FAMILY MEMBER 3"/>
    <property type="match status" value="1"/>
</dbReference>
<dbReference type="EMBL" id="JAAQHG020000162">
    <property type="protein sequence ID" value="KAL1581787.1"/>
    <property type="molecule type" value="Genomic_DNA"/>
</dbReference>
<dbReference type="InterPro" id="IPR025110">
    <property type="entry name" value="AMP-bd_C"/>
</dbReference>
<evidence type="ECO:0000256" key="5">
    <source>
        <dbReference type="ARBA" id="ARBA00039009"/>
    </source>
</evidence>
<dbReference type="PROSITE" id="PS00455">
    <property type="entry name" value="AMP_BINDING"/>
    <property type="match status" value="1"/>
</dbReference>
<dbReference type="PANTHER" id="PTHR43605">
    <property type="entry name" value="ACYL-COENZYME A SYNTHETASE"/>
    <property type="match status" value="1"/>
</dbReference>
<dbReference type="AlphaFoldDB" id="A0AB34K9I8"/>
<keyword evidence="2" id="KW-0436">Ligase</keyword>
<evidence type="ECO:0000256" key="2">
    <source>
        <dbReference type="ARBA" id="ARBA00022598"/>
    </source>
</evidence>
<protein>
    <recommendedName>
        <fullName evidence="5">medium-chain acyl-CoA ligase</fullName>
        <ecNumber evidence="5">6.2.1.2</ecNumber>
    </recommendedName>
</protein>
<dbReference type="RefSeq" id="XP_069224896.1">
    <property type="nucleotide sequence ID" value="XM_069378138.1"/>
</dbReference>
<reference evidence="9 10" key="1">
    <citation type="journal article" date="2020" name="Microbiol. Resour. Announc.">
        <title>Draft Genome Sequence of a Cladosporium Species Isolated from the Mesophotic Ascidian Didemnum maculosum.</title>
        <authorList>
            <person name="Gioti A."/>
            <person name="Siaperas R."/>
            <person name="Nikolaivits E."/>
            <person name="Le Goff G."/>
            <person name="Ouazzani J."/>
            <person name="Kotoulas G."/>
            <person name="Topakas E."/>
        </authorList>
    </citation>
    <scope>NUCLEOTIDE SEQUENCE [LARGE SCALE GENOMIC DNA]</scope>
    <source>
        <strain evidence="9 10">TM138-S3</strain>
    </source>
</reference>
<gene>
    <name evidence="9" type="ORF">WHR41_09535</name>
</gene>
<dbReference type="InterPro" id="IPR020845">
    <property type="entry name" value="AMP-binding_CS"/>
</dbReference>
<sequence>MAHSLLPELQRPTTFNFATDVVDYWAANLAPGPALHWVSSDRKVERKLSFEHFSRESHRIAVLFRQNLQVEEGARMLVILPRIPEWWEVATAAIRAGIVLCPATSLLVGHDIAHRLQRTRATLFVGDAVSVAKVLSVRAECPDLEHIIQIGDSPPPGVINYHRSLNAVSTYAKFAGVDPKVDRAAILYFTSGTSGQPKMVQQNAISYPLAHTITGKHWLRLTRDSLYWNMAEQGWGKAAWAYFGACNCGAGLFVFDDRGAFSAERTLSILQDYPITTLCAPPTAYRQLVMKENQRGYDQERLKSLVHCVSAGEPLNAEVIKMWKGMTGREISEGYGQTECILVCGNFANSPLRPGSMGLPAPGVPLHVIDESGAICPAGVEGDMAIKIDDTDSSKFFGIFDGYLGEDGVLDRRLKRATSGEDWYPTGDRAIVDDAGYFWFVGRSDDVINSAGYRIGPFEVESTLKEHSAVVESAAVSSPDPDRGEVVKAFIVLTRESANLDQQKLTKDLQNFCKKRAAPYKYPRRIQFVTADWLARFKTASGKTQRKRLKELEWQPAREKAKL</sequence>
<dbReference type="Pfam" id="PF13193">
    <property type="entry name" value="AMP-binding_C"/>
    <property type="match status" value="1"/>
</dbReference>
<keyword evidence="4" id="KW-0067">ATP-binding</keyword>
<dbReference type="EC" id="6.2.1.2" evidence="5"/>
<accession>A0AB34K9I8</accession>
<feature type="domain" description="AMP-dependent synthetase/ligase" evidence="7">
    <location>
        <begin position="33"/>
        <end position="387"/>
    </location>
</feature>
<dbReference type="Gene3D" id="3.40.50.12780">
    <property type="entry name" value="N-terminal domain of ligase-like"/>
    <property type="match status" value="1"/>
</dbReference>
<evidence type="ECO:0000256" key="4">
    <source>
        <dbReference type="ARBA" id="ARBA00022840"/>
    </source>
</evidence>
<dbReference type="GO" id="GO:0006637">
    <property type="term" value="P:acyl-CoA metabolic process"/>
    <property type="evidence" value="ECO:0007669"/>
    <property type="project" value="TreeGrafter"/>
</dbReference>
<evidence type="ECO:0000313" key="9">
    <source>
        <dbReference type="EMBL" id="KAL1581787.1"/>
    </source>
</evidence>
<dbReference type="GeneID" id="96010976"/>